<dbReference type="SUPFAM" id="SSF55729">
    <property type="entry name" value="Acyl-CoA N-acyltransferases (Nat)"/>
    <property type="match status" value="1"/>
</dbReference>
<dbReference type="RefSeq" id="WP_344218828.1">
    <property type="nucleotide sequence ID" value="NZ_BAAAOS010000040.1"/>
</dbReference>
<accession>A0ABP4PZR1</accession>
<reference evidence="4" key="1">
    <citation type="journal article" date="2019" name="Int. J. Syst. Evol. Microbiol.">
        <title>The Global Catalogue of Microorganisms (GCM) 10K type strain sequencing project: providing services to taxonomists for standard genome sequencing and annotation.</title>
        <authorList>
            <consortium name="The Broad Institute Genomics Platform"/>
            <consortium name="The Broad Institute Genome Sequencing Center for Infectious Disease"/>
            <person name="Wu L."/>
            <person name="Ma J."/>
        </authorList>
    </citation>
    <scope>NUCLEOTIDE SEQUENCE [LARGE SCALE GENOMIC DNA]</scope>
    <source>
        <strain evidence="4">JCM 14969</strain>
    </source>
</reference>
<dbReference type="EMBL" id="BAAAOS010000040">
    <property type="protein sequence ID" value="GAA1593755.1"/>
    <property type="molecule type" value="Genomic_DNA"/>
</dbReference>
<keyword evidence="4" id="KW-1185">Reference proteome</keyword>
<dbReference type="Pfam" id="PF00583">
    <property type="entry name" value="Acetyltransf_1"/>
    <property type="match status" value="1"/>
</dbReference>
<evidence type="ECO:0000256" key="1">
    <source>
        <dbReference type="SAM" id="MobiDB-lite"/>
    </source>
</evidence>
<comment type="caution">
    <text evidence="3">The sequence shown here is derived from an EMBL/GenBank/DDBJ whole genome shotgun (WGS) entry which is preliminary data.</text>
</comment>
<sequence length="191" mass="21694">MKRITLTYLEQTSADDLRPAKEPKDAVDVRQVEEVSPEFNRFLYSAVGGNWYWTEKLSWDWDRWIQWLTRPQMETWVPYVGGVPAGYLAIRAVGTEVEVENFGLLPSFMGRGIGGHLLTVGLQAAWRMPERHPELAPITRVWLHTNTMDGPAALANYQARGLRPYRTEEVERTDIAGPPPGPWPGANRPPL</sequence>
<name>A0ABP4PZR1_9ACTN</name>
<dbReference type="Gene3D" id="3.40.630.30">
    <property type="match status" value="1"/>
</dbReference>
<organism evidence="3 4">
    <name type="scientific">Kribbella sancticallisti</name>
    <dbReference type="NCBI Taxonomy" id="460087"/>
    <lineage>
        <taxon>Bacteria</taxon>
        <taxon>Bacillati</taxon>
        <taxon>Actinomycetota</taxon>
        <taxon>Actinomycetes</taxon>
        <taxon>Propionibacteriales</taxon>
        <taxon>Kribbellaceae</taxon>
        <taxon>Kribbella</taxon>
    </lineage>
</organism>
<evidence type="ECO:0000313" key="3">
    <source>
        <dbReference type="EMBL" id="GAA1593755.1"/>
    </source>
</evidence>
<feature type="domain" description="N-acetyltransferase" evidence="2">
    <location>
        <begin position="27"/>
        <end position="182"/>
    </location>
</feature>
<dbReference type="InterPro" id="IPR000182">
    <property type="entry name" value="GNAT_dom"/>
</dbReference>
<evidence type="ECO:0000313" key="4">
    <source>
        <dbReference type="Proteomes" id="UP001500393"/>
    </source>
</evidence>
<dbReference type="PROSITE" id="PS51186">
    <property type="entry name" value="GNAT"/>
    <property type="match status" value="1"/>
</dbReference>
<protein>
    <submittedName>
        <fullName evidence="3">GNAT family N-acetyltransferase</fullName>
    </submittedName>
</protein>
<feature type="compositionally biased region" description="Pro residues" evidence="1">
    <location>
        <begin position="177"/>
        <end position="191"/>
    </location>
</feature>
<evidence type="ECO:0000259" key="2">
    <source>
        <dbReference type="PROSITE" id="PS51186"/>
    </source>
</evidence>
<dbReference type="Proteomes" id="UP001500393">
    <property type="component" value="Unassembled WGS sequence"/>
</dbReference>
<gene>
    <name evidence="3" type="ORF">GCM10009789_54820</name>
</gene>
<proteinExistence type="predicted"/>
<dbReference type="CDD" id="cd04301">
    <property type="entry name" value="NAT_SF"/>
    <property type="match status" value="1"/>
</dbReference>
<dbReference type="InterPro" id="IPR016181">
    <property type="entry name" value="Acyl_CoA_acyltransferase"/>
</dbReference>
<feature type="region of interest" description="Disordered" evidence="1">
    <location>
        <begin position="169"/>
        <end position="191"/>
    </location>
</feature>